<accession>A0A261FRN9</accession>
<dbReference type="Gene3D" id="3.40.50.2300">
    <property type="match status" value="1"/>
</dbReference>
<evidence type="ECO:0000313" key="5">
    <source>
        <dbReference type="Proteomes" id="UP000216352"/>
    </source>
</evidence>
<dbReference type="PROSITE" id="PS50930">
    <property type="entry name" value="HTH_LYTTR"/>
    <property type="match status" value="1"/>
</dbReference>
<dbReference type="InterPro" id="IPR001789">
    <property type="entry name" value="Sig_transdc_resp-reg_receiver"/>
</dbReference>
<dbReference type="RefSeq" id="WP_072724511.1">
    <property type="nucleotide sequence ID" value="NZ_BDIS01000008.1"/>
</dbReference>
<dbReference type="PROSITE" id="PS50110">
    <property type="entry name" value="RESPONSE_REGULATORY"/>
    <property type="match status" value="1"/>
</dbReference>
<evidence type="ECO:0000256" key="1">
    <source>
        <dbReference type="PROSITE-ProRule" id="PRU00169"/>
    </source>
</evidence>
<organism evidence="4 5">
    <name type="scientific">Bifidobacterium lemurum</name>
    <dbReference type="NCBI Taxonomy" id="1603886"/>
    <lineage>
        <taxon>Bacteria</taxon>
        <taxon>Bacillati</taxon>
        <taxon>Actinomycetota</taxon>
        <taxon>Actinomycetes</taxon>
        <taxon>Bifidobacteriales</taxon>
        <taxon>Bifidobacteriaceae</taxon>
        <taxon>Bifidobacterium</taxon>
    </lineage>
</organism>
<feature type="modified residue" description="4-aspartylphosphate" evidence="1">
    <location>
        <position position="69"/>
    </location>
</feature>
<sequence>MASNNPVPDHQYRGAVCDDDIDGLDFIERHLRRALSEHGVPMRLDVYARAEQLFAAIQRGTHYDILFLDIDMPRWNGIELTRGLRDLGFQSHVVFISNKEELVFQTFEVQPLFFLRKSHFLETLPLLAQTIAREFRKSSKKVVSVEELHSSRVYSFDIQQLVYIEAIGKQCLFVTTTSKTRIQCRLSAIAERLEPHGFVQCHRSYVVNCRFIFALSRDSLTLDDRGTLPIGRSHQQAVRDAFTSFICGTGAE</sequence>
<name>A0A261FRN9_9BIFI</name>
<dbReference type="InterPro" id="IPR046947">
    <property type="entry name" value="LytR-like"/>
</dbReference>
<keyword evidence="1" id="KW-0597">Phosphoprotein</keyword>
<dbReference type="GO" id="GO:0000156">
    <property type="term" value="F:phosphorelay response regulator activity"/>
    <property type="evidence" value="ECO:0007669"/>
    <property type="project" value="InterPro"/>
</dbReference>
<evidence type="ECO:0000259" key="2">
    <source>
        <dbReference type="PROSITE" id="PS50110"/>
    </source>
</evidence>
<dbReference type="Proteomes" id="UP000216352">
    <property type="component" value="Unassembled WGS sequence"/>
</dbReference>
<dbReference type="PANTHER" id="PTHR37299">
    <property type="entry name" value="TRANSCRIPTIONAL REGULATOR-RELATED"/>
    <property type="match status" value="1"/>
</dbReference>
<dbReference type="AlphaFoldDB" id="A0A261FRN9"/>
<keyword evidence="4" id="KW-0238">DNA-binding</keyword>
<dbReference type="PANTHER" id="PTHR37299:SF1">
    <property type="entry name" value="STAGE 0 SPORULATION PROTEIN A HOMOLOG"/>
    <property type="match status" value="1"/>
</dbReference>
<keyword evidence="5" id="KW-1185">Reference proteome</keyword>
<reference evidence="4 5" key="1">
    <citation type="journal article" date="2017" name="BMC Genomics">
        <title>Comparative genomic and phylogenomic analyses of the Bifidobacteriaceae family.</title>
        <authorList>
            <person name="Lugli G.A."/>
            <person name="Milani C."/>
            <person name="Turroni F."/>
            <person name="Duranti S."/>
            <person name="Mancabelli L."/>
            <person name="Mangifesta M."/>
            <person name="Ferrario C."/>
            <person name="Modesto M."/>
            <person name="Mattarelli P."/>
            <person name="Jiri K."/>
            <person name="van Sinderen D."/>
            <person name="Ventura M."/>
        </authorList>
    </citation>
    <scope>NUCLEOTIDE SEQUENCE [LARGE SCALE GENOMIC DNA]</scope>
    <source>
        <strain evidence="4 5">DSM 28807</strain>
    </source>
</reference>
<dbReference type="Gene3D" id="2.40.50.1020">
    <property type="entry name" value="LytTr DNA-binding domain"/>
    <property type="match status" value="1"/>
</dbReference>
<feature type="domain" description="HTH LytTR-type" evidence="3">
    <location>
        <begin position="151"/>
        <end position="244"/>
    </location>
</feature>
<gene>
    <name evidence="4" type="ORF">BLEM_1285</name>
</gene>
<dbReference type="InterPro" id="IPR007492">
    <property type="entry name" value="LytTR_DNA-bd_dom"/>
</dbReference>
<dbReference type="InterPro" id="IPR011006">
    <property type="entry name" value="CheY-like_superfamily"/>
</dbReference>
<dbReference type="EMBL" id="MWWX01000008">
    <property type="protein sequence ID" value="OZG61748.1"/>
    <property type="molecule type" value="Genomic_DNA"/>
</dbReference>
<dbReference type="SMART" id="SM00448">
    <property type="entry name" value="REC"/>
    <property type="match status" value="1"/>
</dbReference>
<dbReference type="Pfam" id="PF04397">
    <property type="entry name" value="LytTR"/>
    <property type="match status" value="1"/>
</dbReference>
<dbReference type="SMART" id="SM00850">
    <property type="entry name" value="LytTR"/>
    <property type="match status" value="1"/>
</dbReference>
<protein>
    <submittedName>
        <fullName evidence="4">DNA-binding response regulator</fullName>
    </submittedName>
</protein>
<dbReference type="Pfam" id="PF00072">
    <property type="entry name" value="Response_reg"/>
    <property type="match status" value="1"/>
</dbReference>
<dbReference type="OrthoDB" id="3240528at2"/>
<evidence type="ECO:0000259" key="3">
    <source>
        <dbReference type="PROSITE" id="PS50930"/>
    </source>
</evidence>
<evidence type="ECO:0000313" key="4">
    <source>
        <dbReference type="EMBL" id="OZG61748.1"/>
    </source>
</evidence>
<dbReference type="GO" id="GO:0003677">
    <property type="term" value="F:DNA binding"/>
    <property type="evidence" value="ECO:0007669"/>
    <property type="project" value="UniProtKB-KW"/>
</dbReference>
<feature type="domain" description="Response regulatory" evidence="2">
    <location>
        <begin position="13"/>
        <end position="132"/>
    </location>
</feature>
<comment type="caution">
    <text evidence="4">The sequence shown here is derived from an EMBL/GenBank/DDBJ whole genome shotgun (WGS) entry which is preliminary data.</text>
</comment>
<dbReference type="SUPFAM" id="SSF52172">
    <property type="entry name" value="CheY-like"/>
    <property type="match status" value="1"/>
</dbReference>
<dbReference type="STRING" id="1603886.GCA_001895165_00658"/>
<proteinExistence type="predicted"/>